<organism evidence="9 10">
    <name type="scientific">Belliella aquatica</name>
    <dbReference type="NCBI Taxonomy" id="1323734"/>
    <lineage>
        <taxon>Bacteria</taxon>
        <taxon>Pseudomonadati</taxon>
        <taxon>Bacteroidota</taxon>
        <taxon>Cytophagia</taxon>
        <taxon>Cytophagales</taxon>
        <taxon>Cyclobacteriaceae</taxon>
        <taxon>Belliella</taxon>
    </lineage>
</organism>
<comment type="similarity">
    <text evidence="7">Belongs to the TonB-dependent receptor family.</text>
</comment>
<dbReference type="NCBIfam" id="TIGR04057">
    <property type="entry name" value="SusC_RagA_signa"/>
    <property type="match status" value="1"/>
</dbReference>
<evidence type="ECO:0000256" key="3">
    <source>
        <dbReference type="ARBA" id="ARBA00022452"/>
    </source>
</evidence>
<dbReference type="SUPFAM" id="SSF49464">
    <property type="entry name" value="Carboxypeptidase regulatory domain-like"/>
    <property type="match status" value="1"/>
</dbReference>
<dbReference type="Gene3D" id="2.60.40.1120">
    <property type="entry name" value="Carboxypeptidase-like, regulatory domain"/>
    <property type="match status" value="1"/>
</dbReference>
<dbReference type="Pfam" id="PF13715">
    <property type="entry name" value="CarbopepD_reg_2"/>
    <property type="match status" value="1"/>
</dbReference>
<dbReference type="InterPro" id="IPR036942">
    <property type="entry name" value="Beta-barrel_TonB_sf"/>
</dbReference>
<evidence type="ECO:0000256" key="2">
    <source>
        <dbReference type="ARBA" id="ARBA00022448"/>
    </source>
</evidence>
<evidence type="ECO:0000256" key="5">
    <source>
        <dbReference type="ARBA" id="ARBA00023136"/>
    </source>
</evidence>
<evidence type="ECO:0000313" key="9">
    <source>
        <dbReference type="EMBL" id="GGC49274.1"/>
    </source>
</evidence>
<evidence type="ECO:0000256" key="6">
    <source>
        <dbReference type="ARBA" id="ARBA00023237"/>
    </source>
</evidence>
<dbReference type="InterPro" id="IPR023996">
    <property type="entry name" value="TonB-dep_OMP_SusC/RagA"/>
</dbReference>
<evidence type="ECO:0000259" key="8">
    <source>
        <dbReference type="Pfam" id="PF07715"/>
    </source>
</evidence>
<proteinExistence type="inferred from homology"/>
<dbReference type="Proteomes" id="UP000635885">
    <property type="component" value="Unassembled WGS sequence"/>
</dbReference>
<evidence type="ECO:0000256" key="7">
    <source>
        <dbReference type="PROSITE-ProRule" id="PRU01360"/>
    </source>
</evidence>
<dbReference type="SUPFAM" id="SSF56935">
    <property type="entry name" value="Porins"/>
    <property type="match status" value="1"/>
</dbReference>
<sequence length="1061" mass="119681">MMKRILPIVLMWLIAMNGIAQDVTYRLEGKVSERSSGASLPGALVSVGDLSKSTISDENGAFSMRLPRGKYTLTVSYLGFSKYEQEVEILEDTSLNIVLQEDGMDLSEVEVMATGYQEIPRERATGSFVQVDNELVNRRISTNILDRLEDVTPGLVFNRAGPGGDPISIRGRNTLFANTQPLIIIDNFPYDGPLENINPNDVETITVLRDAAAASIWGARAGNGVIVITTKKAAQGAFRLTINSNVNIIDQPDLFYEPVLSIGDYIDVEQMLFGRNFYNASINNINRPALSPGVEAMLQARNGQISQEELERQLAEFRTRDTRTELMQHFYRPAINQQHNINLSGGTQRYNYALSIGMDKNLDQVVGNDNARYTLSSKHNWKLLNDKLEVGAGIYLVRRDRNTRTEVPRDLFPYERFKDSNGNALPVVFGYNRRFIDANAEKGLLDWNYYPTEEIGARNSSNIENDLRLNLNLGYEIANGLKASVFYQYWTNTEQSENLQTPDLYSTRDIINRFTQVQQGGALSFPIPRNSTLSVQNQNAFSHSLRGQLAYKKELGQKGVLDAIGGWELKDFQSFGRGFRYYGYRENIGVSQPVDLINTYRQFHSGAQAAIVEGASHNGMVDRFLSQFVNAAYTYDNKYNVSFSARRDGSNLFGVEANQRVVPLWSTGIGWVISEENFFKSNAIPYLRLRATYGENGNVDKSVSALTTATYFTNFSNLLSSGELAAIINTPENRQLRWERIKILNFGLDFETKDGRIRGQLEGYVKNGIDLIGDSPFSPSTGFFRVRTNSASTQTKGLDFDIQSRNTVGKLKWTTNFLISHVNEEVTDYFYEGTPINYLSQGAGQLSPLEGRPLFAIYSIPWGGLNPDNGNPRGILDGEVSENYLGIFRSLTPENLTYHGPRRPSWFGAIRNTFQYQNFTLSANLSFRGGYYYRRESVLYATVLTGRGGHGDYAKRWQQPGDEVQTQVPSMPASNNVVRDNIYRYSDQLVERGDHIRFQDIRLAYTIGQNQMPRLPFARAEVYTYINNIGILWKYSDDPIDPDFRQLPPQRSIAFGVNLNF</sequence>
<dbReference type="EMBL" id="BMFD01000013">
    <property type="protein sequence ID" value="GGC49274.1"/>
    <property type="molecule type" value="Genomic_DNA"/>
</dbReference>
<dbReference type="InterPro" id="IPR037066">
    <property type="entry name" value="Plug_dom_sf"/>
</dbReference>
<dbReference type="InterPro" id="IPR012910">
    <property type="entry name" value="Plug_dom"/>
</dbReference>
<keyword evidence="10" id="KW-1185">Reference proteome</keyword>
<feature type="domain" description="TonB-dependent receptor plug" evidence="8">
    <location>
        <begin position="123"/>
        <end position="225"/>
    </location>
</feature>
<dbReference type="NCBIfam" id="TIGR04056">
    <property type="entry name" value="OMP_RagA_SusC"/>
    <property type="match status" value="1"/>
</dbReference>
<dbReference type="Gene3D" id="2.170.130.10">
    <property type="entry name" value="TonB-dependent receptor, plug domain"/>
    <property type="match status" value="1"/>
</dbReference>
<accession>A0ABQ1MYU4</accession>
<dbReference type="PROSITE" id="PS52016">
    <property type="entry name" value="TONB_DEPENDENT_REC_3"/>
    <property type="match status" value="1"/>
</dbReference>
<keyword evidence="6 7" id="KW-0998">Cell outer membrane</keyword>
<evidence type="ECO:0000256" key="4">
    <source>
        <dbReference type="ARBA" id="ARBA00022692"/>
    </source>
</evidence>
<dbReference type="InterPro" id="IPR039426">
    <property type="entry name" value="TonB-dep_rcpt-like"/>
</dbReference>
<evidence type="ECO:0000256" key="1">
    <source>
        <dbReference type="ARBA" id="ARBA00004571"/>
    </source>
</evidence>
<keyword evidence="3 7" id="KW-1134">Transmembrane beta strand</keyword>
<dbReference type="InterPro" id="IPR008969">
    <property type="entry name" value="CarboxyPept-like_regulatory"/>
</dbReference>
<gene>
    <name evidence="9" type="ORF">GCM10010993_29680</name>
</gene>
<keyword evidence="2 7" id="KW-0813">Transport</keyword>
<comment type="subcellular location">
    <subcellularLocation>
        <location evidence="1 7">Cell outer membrane</location>
        <topology evidence="1 7">Multi-pass membrane protein</topology>
    </subcellularLocation>
</comment>
<evidence type="ECO:0000313" key="10">
    <source>
        <dbReference type="Proteomes" id="UP000635885"/>
    </source>
</evidence>
<keyword evidence="4 7" id="KW-0812">Transmembrane</keyword>
<dbReference type="Gene3D" id="2.40.170.20">
    <property type="entry name" value="TonB-dependent receptor, beta-barrel domain"/>
    <property type="match status" value="1"/>
</dbReference>
<keyword evidence="5 7" id="KW-0472">Membrane</keyword>
<reference evidence="10" key="1">
    <citation type="journal article" date="2019" name="Int. J. Syst. Evol. Microbiol.">
        <title>The Global Catalogue of Microorganisms (GCM) 10K type strain sequencing project: providing services to taxonomists for standard genome sequencing and annotation.</title>
        <authorList>
            <consortium name="The Broad Institute Genomics Platform"/>
            <consortium name="The Broad Institute Genome Sequencing Center for Infectious Disease"/>
            <person name="Wu L."/>
            <person name="Ma J."/>
        </authorList>
    </citation>
    <scope>NUCLEOTIDE SEQUENCE [LARGE SCALE GENOMIC DNA]</scope>
    <source>
        <strain evidence="10">CGMCC 1.12479</strain>
    </source>
</reference>
<comment type="caution">
    <text evidence="9">The sequence shown here is derived from an EMBL/GenBank/DDBJ whole genome shotgun (WGS) entry which is preliminary data.</text>
</comment>
<dbReference type="InterPro" id="IPR023997">
    <property type="entry name" value="TonB-dep_OMP_SusC/RagA_CS"/>
</dbReference>
<dbReference type="RefSeq" id="WP_188443889.1">
    <property type="nucleotide sequence ID" value="NZ_BMFD01000013.1"/>
</dbReference>
<dbReference type="Pfam" id="PF07715">
    <property type="entry name" value="Plug"/>
    <property type="match status" value="1"/>
</dbReference>
<protein>
    <submittedName>
        <fullName evidence="9">SusC/RagA family TonB-linked outer membrane protein</fullName>
    </submittedName>
</protein>
<name>A0ABQ1MYU4_9BACT</name>